<keyword evidence="2 9" id="KW-0813">Transport</keyword>
<keyword evidence="4 9" id="KW-0375">Hydrogen ion transport</keyword>
<evidence type="ECO:0000256" key="8">
    <source>
        <dbReference type="ARBA" id="ARBA00023136"/>
    </source>
</evidence>
<dbReference type="PANTHER" id="PTHR12441:SF10">
    <property type="entry name" value="ATP SYNTHASE-COUPLING FACTOR 6, MITOCHONDRIAL"/>
    <property type="match status" value="1"/>
</dbReference>
<evidence type="ECO:0000256" key="7">
    <source>
        <dbReference type="ARBA" id="ARBA00023128"/>
    </source>
</evidence>
<evidence type="ECO:0000256" key="9">
    <source>
        <dbReference type="PIRNR" id="PIRNR002455"/>
    </source>
</evidence>
<evidence type="ECO:0000256" key="4">
    <source>
        <dbReference type="ARBA" id="ARBA00022781"/>
    </source>
</evidence>
<protein>
    <recommendedName>
        <fullName evidence="9">ATP synthase-coupling factor 6, mitochondrial</fullName>
        <shortName evidence="9">ATPase subunit F6</shortName>
    </recommendedName>
</protein>
<evidence type="ECO:0000313" key="11">
    <source>
        <dbReference type="RefSeq" id="XP_014665784.1"/>
    </source>
</evidence>
<name>A0ABM1E0R3_PRICU</name>
<dbReference type="Proteomes" id="UP000695022">
    <property type="component" value="Unplaced"/>
</dbReference>
<gene>
    <name evidence="11" type="primary">LOC106807834</name>
</gene>
<dbReference type="Pfam" id="PF05511">
    <property type="entry name" value="ATP-synt_F6"/>
    <property type="match status" value="1"/>
</dbReference>
<evidence type="ECO:0000256" key="2">
    <source>
        <dbReference type="ARBA" id="ARBA00022448"/>
    </source>
</evidence>
<comment type="subcellular location">
    <subcellularLocation>
        <location evidence="9">Mitochondrion</location>
    </subcellularLocation>
    <subcellularLocation>
        <location evidence="9">Mitochondrion inner membrane</location>
    </subcellularLocation>
</comment>
<comment type="function">
    <text evidence="9">Mitochondrial membrane ATP synthase (F(1)F(0) ATP synthase or Complex V) produces ATP from ADP in the presence of a proton gradient across the membrane which is generated by electron transport complexes of the respiratory chain.</text>
</comment>
<dbReference type="RefSeq" id="XP_014665784.1">
    <property type="nucleotide sequence ID" value="XM_014810298.1"/>
</dbReference>
<keyword evidence="8 9" id="KW-0472">Membrane</keyword>
<dbReference type="InterPro" id="IPR008387">
    <property type="entry name" value="ATP_synth_f6_mt"/>
</dbReference>
<evidence type="ECO:0000256" key="6">
    <source>
        <dbReference type="ARBA" id="ARBA00023065"/>
    </source>
</evidence>
<comment type="similarity">
    <text evidence="1 9">Belongs to the eukaryotic ATPase subunit F6 family.</text>
</comment>
<dbReference type="InterPro" id="IPR036204">
    <property type="entry name" value="ATP_synth_f6_sf_mt"/>
</dbReference>
<dbReference type="PANTHER" id="PTHR12441">
    <property type="entry name" value="ATP SYNTHASE COUPLING FACTOR 6, MITOCHONDRIAL"/>
    <property type="match status" value="1"/>
</dbReference>
<keyword evidence="6 9" id="KW-0406">Ion transport</keyword>
<reference evidence="11" key="1">
    <citation type="submission" date="2025-08" db="UniProtKB">
        <authorList>
            <consortium name="RefSeq"/>
        </authorList>
    </citation>
    <scope>IDENTIFICATION</scope>
</reference>
<proteinExistence type="inferred from homology"/>
<dbReference type="Gene3D" id="1.10.246.110">
    <property type="entry name" value="Mitochondrial ATP synthase-coupling factor 6"/>
    <property type="match status" value="1"/>
</dbReference>
<keyword evidence="10" id="KW-1185">Reference proteome</keyword>
<evidence type="ECO:0000313" key="10">
    <source>
        <dbReference type="Proteomes" id="UP000695022"/>
    </source>
</evidence>
<organism evidence="10 11">
    <name type="scientific">Priapulus caudatus</name>
    <name type="common">Priapulid worm</name>
    <dbReference type="NCBI Taxonomy" id="37621"/>
    <lineage>
        <taxon>Eukaryota</taxon>
        <taxon>Metazoa</taxon>
        <taxon>Ecdysozoa</taxon>
        <taxon>Scalidophora</taxon>
        <taxon>Priapulida</taxon>
        <taxon>Priapulimorpha</taxon>
        <taxon>Priapulimorphida</taxon>
        <taxon>Priapulidae</taxon>
        <taxon>Priapulus</taxon>
    </lineage>
</organism>
<keyword evidence="3" id="KW-0138">CF(0)</keyword>
<evidence type="ECO:0000256" key="5">
    <source>
        <dbReference type="ARBA" id="ARBA00022792"/>
    </source>
</evidence>
<keyword evidence="7 9" id="KW-0496">Mitochondrion</keyword>
<dbReference type="SUPFAM" id="SSF111357">
    <property type="entry name" value="Mitochondrial ATP synthase coupling factor 6"/>
    <property type="match status" value="1"/>
</dbReference>
<dbReference type="GeneID" id="106807834"/>
<sequence>MLSTSLPHLRRFVWTLGRRNLGLTAVAAQTTAKLDPIQKLFVDKIREYDTKSKAAGGKLVDPSPEIEKEMRDDQEKIKRQYSDGKDVNLAEFPSFQFTEPSLDPINMDAKK</sequence>
<dbReference type="PIRSF" id="PIRSF002455">
    <property type="entry name" value="ATP_synthase_coupling_factor_6"/>
    <property type="match status" value="1"/>
</dbReference>
<accession>A0ABM1E0R3</accession>
<evidence type="ECO:0000256" key="1">
    <source>
        <dbReference type="ARBA" id="ARBA00007346"/>
    </source>
</evidence>
<keyword evidence="5 9" id="KW-0999">Mitochondrion inner membrane</keyword>
<evidence type="ECO:0000256" key="3">
    <source>
        <dbReference type="ARBA" id="ARBA00022547"/>
    </source>
</evidence>